<accession>A0ABN3J0A7</accession>
<evidence type="ECO:0000313" key="1">
    <source>
        <dbReference type="EMBL" id="GAA2418866.1"/>
    </source>
</evidence>
<proteinExistence type="predicted"/>
<keyword evidence="2" id="KW-1185">Reference proteome</keyword>
<name>A0ABN3J0A7_9ACTN</name>
<dbReference type="EMBL" id="BAAATJ010000050">
    <property type="protein sequence ID" value="GAA2418866.1"/>
    <property type="molecule type" value="Genomic_DNA"/>
</dbReference>
<dbReference type="Proteomes" id="UP001500058">
    <property type="component" value="Unassembled WGS sequence"/>
</dbReference>
<reference evidence="1 2" key="1">
    <citation type="journal article" date="2019" name="Int. J. Syst. Evol. Microbiol.">
        <title>The Global Catalogue of Microorganisms (GCM) 10K type strain sequencing project: providing services to taxonomists for standard genome sequencing and annotation.</title>
        <authorList>
            <consortium name="The Broad Institute Genomics Platform"/>
            <consortium name="The Broad Institute Genome Sequencing Center for Infectious Disease"/>
            <person name="Wu L."/>
            <person name="Ma J."/>
        </authorList>
    </citation>
    <scope>NUCLEOTIDE SEQUENCE [LARGE SCALE GENOMIC DNA]</scope>
    <source>
        <strain evidence="1 2">JCM 6921</strain>
    </source>
</reference>
<organism evidence="1 2">
    <name type="scientific">Streptomyces glaucosporus</name>
    <dbReference type="NCBI Taxonomy" id="284044"/>
    <lineage>
        <taxon>Bacteria</taxon>
        <taxon>Bacillati</taxon>
        <taxon>Actinomycetota</taxon>
        <taxon>Actinomycetes</taxon>
        <taxon>Kitasatosporales</taxon>
        <taxon>Streptomycetaceae</taxon>
        <taxon>Streptomyces</taxon>
    </lineage>
</organism>
<protein>
    <submittedName>
        <fullName evidence="1">Uncharacterized protein</fullName>
    </submittedName>
</protein>
<evidence type="ECO:0000313" key="2">
    <source>
        <dbReference type="Proteomes" id="UP001500058"/>
    </source>
</evidence>
<gene>
    <name evidence="1" type="ORF">GCM10010420_56760</name>
</gene>
<sequence>MIIPGEQLDDPEVIRVLTADESNIADWGKYSTRVHQSPYGDFQVHYCYNSKKGEVSYDIDYKAVMNRRW</sequence>
<comment type="caution">
    <text evidence="1">The sequence shown here is derived from an EMBL/GenBank/DDBJ whole genome shotgun (WGS) entry which is preliminary data.</text>
</comment>